<keyword evidence="2" id="KW-0808">Transferase</keyword>
<dbReference type="GO" id="GO:0061631">
    <property type="term" value="F:ubiquitin conjugating enzyme activity"/>
    <property type="evidence" value="ECO:0007669"/>
    <property type="project" value="UniProtKB-EC"/>
</dbReference>
<evidence type="ECO:0000313" key="7">
    <source>
        <dbReference type="EMBL" id="KAF1837822.1"/>
    </source>
</evidence>
<organism evidence="7 8">
    <name type="scientific">Decorospora gaudefroyi</name>
    <dbReference type="NCBI Taxonomy" id="184978"/>
    <lineage>
        <taxon>Eukaryota</taxon>
        <taxon>Fungi</taxon>
        <taxon>Dikarya</taxon>
        <taxon>Ascomycota</taxon>
        <taxon>Pezizomycotina</taxon>
        <taxon>Dothideomycetes</taxon>
        <taxon>Pleosporomycetidae</taxon>
        <taxon>Pleosporales</taxon>
        <taxon>Pleosporineae</taxon>
        <taxon>Pleosporaceae</taxon>
        <taxon>Decorospora</taxon>
    </lineage>
</organism>
<keyword evidence="8" id="KW-1185">Reference proteome</keyword>
<protein>
    <recommendedName>
        <fullName evidence="1">E2 ubiquitin-conjugating enzyme</fullName>
        <ecNumber evidence="1">2.3.2.23</ecNumber>
    </recommendedName>
</protein>
<dbReference type="OrthoDB" id="9978460at2759"/>
<keyword evidence="4" id="KW-0833">Ubl conjugation pathway</keyword>
<keyword evidence="5" id="KW-0067">ATP-binding</keyword>
<dbReference type="GO" id="GO:0005524">
    <property type="term" value="F:ATP binding"/>
    <property type="evidence" value="ECO:0007669"/>
    <property type="project" value="UniProtKB-KW"/>
</dbReference>
<evidence type="ECO:0000256" key="1">
    <source>
        <dbReference type="ARBA" id="ARBA00012486"/>
    </source>
</evidence>
<dbReference type="AlphaFoldDB" id="A0A6A5KP99"/>
<dbReference type="SMART" id="SM00212">
    <property type="entry name" value="UBCc"/>
    <property type="match status" value="1"/>
</dbReference>
<dbReference type="SUPFAM" id="SSF54495">
    <property type="entry name" value="UBC-like"/>
    <property type="match status" value="1"/>
</dbReference>
<dbReference type="EC" id="2.3.2.23" evidence="1"/>
<feature type="non-terminal residue" evidence="7">
    <location>
        <position position="152"/>
    </location>
</feature>
<feature type="domain" description="UBC core" evidence="6">
    <location>
        <begin position="3"/>
        <end position="150"/>
    </location>
</feature>
<evidence type="ECO:0000259" key="6">
    <source>
        <dbReference type="PROSITE" id="PS50127"/>
    </source>
</evidence>
<evidence type="ECO:0000256" key="5">
    <source>
        <dbReference type="ARBA" id="ARBA00022840"/>
    </source>
</evidence>
<dbReference type="PANTHER" id="PTHR24067">
    <property type="entry name" value="UBIQUITIN-CONJUGATING ENZYME E2"/>
    <property type="match status" value="1"/>
</dbReference>
<dbReference type="Pfam" id="PF00179">
    <property type="entry name" value="UQ_con"/>
    <property type="match status" value="1"/>
</dbReference>
<gene>
    <name evidence="7" type="ORF">BDW02DRAFT_517934</name>
</gene>
<dbReference type="InterPro" id="IPR050113">
    <property type="entry name" value="Ub_conjugating_enzyme"/>
</dbReference>
<reference evidence="7" key="1">
    <citation type="submission" date="2020-01" db="EMBL/GenBank/DDBJ databases">
        <authorList>
            <consortium name="DOE Joint Genome Institute"/>
            <person name="Haridas S."/>
            <person name="Albert R."/>
            <person name="Binder M."/>
            <person name="Bloem J."/>
            <person name="Labutti K."/>
            <person name="Salamov A."/>
            <person name="Andreopoulos B."/>
            <person name="Baker S.E."/>
            <person name="Barry K."/>
            <person name="Bills G."/>
            <person name="Bluhm B.H."/>
            <person name="Cannon C."/>
            <person name="Castanera R."/>
            <person name="Culley D.E."/>
            <person name="Daum C."/>
            <person name="Ezra D."/>
            <person name="Gonzalez J.B."/>
            <person name="Henrissat B."/>
            <person name="Kuo A."/>
            <person name="Liang C."/>
            <person name="Lipzen A."/>
            <person name="Lutzoni F."/>
            <person name="Magnuson J."/>
            <person name="Mondo S."/>
            <person name="Nolan M."/>
            <person name="Ohm R."/>
            <person name="Pangilinan J."/>
            <person name="Park H.-J."/>
            <person name="Ramirez L."/>
            <person name="Alfaro M."/>
            <person name="Sun H."/>
            <person name="Tritt A."/>
            <person name="Yoshinaga Y."/>
            <person name="Zwiers L.-H."/>
            <person name="Turgeon B.G."/>
            <person name="Goodwin S.B."/>
            <person name="Spatafora J.W."/>
            <person name="Crous P.W."/>
            <person name="Grigoriev I.V."/>
        </authorList>
    </citation>
    <scope>NUCLEOTIDE SEQUENCE</scope>
    <source>
        <strain evidence="7">P77</strain>
    </source>
</reference>
<evidence type="ECO:0000256" key="2">
    <source>
        <dbReference type="ARBA" id="ARBA00022679"/>
    </source>
</evidence>
<evidence type="ECO:0000313" key="8">
    <source>
        <dbReference type="Proteomes" id="UP000800040"/>
    </source>
</evidence>
<dbReference type="InterPro" id="IPR000608">
    <property type="entry name" value="UBC"/>
</dbReference>
<proteinExistence type="predicted"/>
<name>A0A6A5KP99_9PLEO</name>
<dbReference type="FunFam" id="3.10.110.10:FF:000060">
    <property type="entry name" value="Ubiquitin conjugating enzyme (UbcB)"/>
    <property type="match status" value="1"/>
</dbReference>
<dbReference type="InterPro" id="IPR016135">
    <property type="entry name" value="UBQ-conjugating_enzyme/RWD"/>
</dbReference>
<evidence type="ECO:0000256" key="3">
    <source>
        <dbReference type="ARBA" id="ARBA00022741"/>
    </source>
</evidence>
<accession>A0A6A5KP99</accession>
<dbReference type="EMBL" id="ML975257">
    <property type="protein sequence ID" value="KAF1837822.1"/>
    <property type="molecule type" value="Genomic_DNA"/>
</dbReference>
<keyword evidence="3" id="KW-0547">Nucleotide-binding</keyword>
<dbReference type="PROSITE" id="PS50127">
    <property type="entry name" value="UBC_2"/>
    <property type="match status" value="1"/>
</dbReference>
<dbReference type="Proteomes" id="UP000800040">
    <property type="component" value="Unassembled WGS sequence"/>
</dbReference>
<evidence type="ECO:0000256" key="4">
    <source>
        <dbReference type="ARBA" id="ARBA00022786"/>
    </source>
</evidence>
<sequence length="152" mass="17796">MSPRQKRIEKELEGLLRTPHEGYSVGLKHDDIYEWTGFIRGVQHHYYENGTFGLHIQFTDDYPDEPPKIHFTTKIYHPNVDNRTGAISCHMLGKDWNSNITIEKILMSLRLLLTTPELESAVDVKIANEYANDKKTFEKKAREWTEKYATEN</sequence>
<dbReference type="Gene3D" id="3.10.110.10">
    <property type="entry name" value="Ubiquitin Conjugating Enzyme"/>
    <property type="match status" value="1"/>
</dbReference>